<dbReference type="GO" id="GO:0003677">
    <property type="term" value="F:DNA binding"/>
    <property type="evidence" value="ECO:0007669"/>
    <property type="project" value="TreeGrafter"/>
</dbReference>
<proteinExistence type="predicted"/>
<evidence type="ECO:0000313" key="10">
    <source>
        <dbReference type="Proteomes" id="UP000765509"/>
    </source>
</evidence>
<accession>A0A9Q3H0A6</accession>
<feature type="compositionally biased region" description="Basic and acidic residues" evidence="6">
    <location>
        <begin position="1373"/>
        <end position="1384"/>
    </location>
</feature>
<feature type="compositionally biased region" description="Polar residues" evidence="6">
    <location>
        <begin position="1713"/>
        <end position="1723"/>
    </location>
</feature>
<feature type="domain" description="Helicase C-terminal" evidence="8">
    <location>
        <begin position="1074"/>
        <end position="1225"/>
    </location>
</feature>
<feature type="compositionally biased region" description="Polar residues" evidence="6">
    <location>
        <begin position="210"/>
        <end position="223"/>
    </location>
</feature>
<feature type="region of interest" description="Disordered" evidence="6">
    <location>
        <begin position="110"/>
        <end position="248"/>
    </location>
</feature>
<evidence type="ECO:0000256" key="5">
    <source>
        <dbReference type="ARBA" id="ARBA00023242"/>
    </source>
</evidence>
<dbReference type="PROSITE" id="PS51194">
    <property type="entry name" value="HELICASE_CTER"/>
    <property type="match status" value="1"/>
</dbReference>
<feature type="region of interest" description="Disordered" evidence="6">
    <location>
        <begin position="1"/>
        <end position="57"/>
    </location>
</feature>
<feature type="compositionally biased region" description="Low complexity" evidence="6">
    <location>
        <begin position="1700"/>
        <end position="1712"/>
    </location>
</feature>
<reference evidence="9" key="1">
    <citation type="submission" date="2021-03" db="EMBL/GenBank/DDBJ databases">
        <title>Draft genome sequence of rust myrtle Austropuccinia psidii MF-1, a brazilian biotype.</title>
        <authorList>
            <person name="Quecine M.C."/>
            <person name="Pachon D.M.R."/>
            <person name="Bonatelli M.L."/>
            <person name="Correr F.H."/>
            <person name="Franceschini L.M."/>
            <person name="Leite T.F."/>
            <person name="Margarido G.R.A."/>
            <person name="Almeida C.A."/>
            <person name="Ferrarezi J.A."/>
            <person name="Labate C.A."/>
        </authorList>
    </citation>
    <scope>NUCLEOTIDE SEQUENCE</scope>
    <source>
        <strain evidence="9">MF-1</strain>
    </source>
</reference>
<evidence type="ECO:0000256" key="1">
    <source>
        <dbReference type="ARBA" id="ARBA00004123"/>
    </source>
</evidence>
<dbReference type="EMBL" id="AVOT02008688">
    <property type="protein sequence ID" value="MBW0486506.1"/>
    <property type="molecule type" value="Genomic_DNA"/>
</dbReference>
<evidence type="ECO:0000256" key="6">
    <source>
        <dbReference type="SAM" id="MobiDB-lite"/>
    </source>
</evidence>
<keyword evidence="5" id="KW-0539">Nucleus</keyword>
<dbReference type="PANTHER" id="PTHR45623">
    <property type="entry name" value="CHROMODOMAIN-HELICASE-DNA-BINDING PROTEIN 3-RELATED-RELATED"/>
    <property type="match status" value="1"/>
</dbReference>
<dbReference type="PANTHER" id="PTHR45623:SF17">
    <property type="entry name" value="CHROMODOMAIN-HELICASE-DNA-BINDING PROTEIN 3-RELATED"/>
    <property type="match status" value="1"/>
</dbReference>
<evidence type="ECO:0000256" key="2">
    <source>
        <dbReference type="ARBA" id="ARBA00022741"/>
    </source>
</evidence>
<dbReference type="SMART" id="SM00487">
    <property type="entry name" value="DEXDc"/>
    <property type="match status" value="1"/>
</dbReference>
<dbReference type="Pfam" id="PF00176">
    <property type="entry name" value="SNF2-rel_dom"/>
    <property type="match status" value="1"/>
</dbReference>
<feature type="domain" description="Helicase ATP-binding" evidence="7">
    <location>
        <begin position="763"/>
        <end position="937"/>
    </location>
</feature>
<feature type="compositionally biased region" description="Polar residues" evidence="6">
    <location>
        <begin position="160"/>
        <end position="172"/>
    </location>
</feature>
<dbReference type="GO" id="GO:0016887">
    <property type="term" value="F:ATP hydrolysis activity"/>
    <property type="evidence" value="ECO:0007669"/>
    <property type="project" value="TreeGrafter"/>
</dbReference>
<dbReference type="SUPFAM" id="SSF54160">
    <property type="entry name" value="Chromo domain-like"/>
    <property type="match status" value="1"/>
</dbReference>
<evidence type="ECO:0000256" key="3">
    <source>
        <dbReference type="ARBA" id="ARBA00022801"/>
    </source>
</evidence>
<keyword evidence="4" id="KW-0067">ATP-binding</keyword>
<sequence>MARPVGSDTNDQPRLRRSKRSNPAPPISNSEPSSPSDSDDSLVITSRKSRRSSEKPKIAKIIKRLTVSDDEAVYLCQTKGSRRAVKLRESELDHASDLLSSFKRSKKLATIVDSDSSDSSSDQLSESTSGSSNHPAPRKSQRLRSQGRSENAQKSRKTDTSAVRRSARSTQPKGKYQLVPELDDEEEYQLEDSSDSPSSVESKPARRLGRTSNRSKSLSQDSPHINHAKTKLKSQIGQRPRDEHQSACAKCSGEFQPNLVELWIRADKIRKPKVRAGSLLDRFRSLEEVYAQGCWVDCSCCTVSYHFGCLPLDMKKSISAQHKKERLEIIAAQNANNEDSTLNPINKDIPIEKKERQPDLKLSIKCPICVKHYGDRCIECGLEKCLRSPKITNTNQVTPKVQSNVTSPTAQEISAPAKVDIEVDDLEDSPPPTDPMDQPLLFRCISCKRATHYMCLPPHGDNYPSDLDEIAEYWQLDWSCKDCNELSKIPVEFILAWRKIVPKSLDSIKSDQPVAQGLGVLRDQPNAKDSTDIDSIKLPDPKDPFEPVEYLCKYEDFCFNDCTWVTHSYLVAKYPQKLRHFLSRGPLLDLKQFSNEGAEDSDDLDSDEDSNEGTALPFNLIPDHDAQLKIPKPWLTPEKILSIEFEDEILIEDLDESDIPTTLEEMYEQMERAYIKWEEQSYHSATWSDKTPKDSPYFPAFMSALENYMKFRKFVVPVVKTEKDLAKLDAPRRQRDFSALEKQPSSIPNQLMDFQLEGLNFCYYNWYCQHPTILADEMGLGKTIQICSLIAVLSHMENRMPFLICVPNSTLGNWARECEKWIPNLKCVPLPGDTDSVEVILQWALFKNGGKRKSQLAAHVVLASYQSAEKNIHILRRVQRWEVVIVDEGQRLKGGPKGGLFRALSSLRVGHKILMTGTPLNNNLRELFNLLSFLNPDKYSESTIDDLELRYEALTPELIDELRAIIRPYMLRRTKETVLELPRLTEIIVPIAMRPLQKQVYRGLLTRNADIITAIYSKGLKKKKATRAGFQNLLMQLRKTLAHPYLNDAQIEPTDVTKVQAHENLVEASGKLVFLQKFIPKLLARGHRMLIFSQFKIYLDVMERFFDGEKLDYLRLDGSTSQLDRQARIDHFNSKNPSCHIFLLTTRAGGAGINLATADTVIMLDPDWNPHSDLQAISRAHRYGQKNPVSVFKLMVKGSAEEKMVQVGKKKLVLDHLVIQKASEQEIEANDVESILQYGAQELLTEPDEALKRDVRYTDEELDDLIQRTAEVAPNAPEDSSQNKTDKSFAFARVWEGRGKELTNIDALEDHNQSYNVEEQRTFWDRILQDNDAQEKAKTQTEVTETGRGYRKRRSVQYNISQPDSNPNSPKKARYDSDSSKEDDGVFLPSDRGENDSSDSDLVEVANSVIDVEELPNDLTAQKDLMRRNARKAQQMANQQVATSTHATLSHPTPDPYTLMHPNSVGYFNHRLPSSGFQAGSSKDLTIGQVSAIQLPDLLSLPNEERMRKMDEILREITLKARLLRQHDLDTIMDTIRSKNQTEQTKELTKAYKFVKRLVAQTHDRSNMAQHQRLHLSMYETSRPAGHQPPMNYNPQQHSHPHRYVSSNAYHSSSAPSVTQATLPPIPTSFTSNTMPKTKLSSIPLRHVSNTQIAMPPSHLPHSISNIPQSLPAPRFTQTNPQTIKPLLAQQTAHLWPKFQSSQQPPASASSSIRHANNTSSHT</sequence>
<dbReference type="Gene3D" id="3.40.50.300">
    <property type="entry name" value="P-loop containing nucleotide triphosphate hydrolases"/>
    <property type="match status" value="1"/>
</dbReference>
<dbReference type="GO" id="GO:0042393">
    <property type="term" value="F:histone binding"/>
    <property type="evidence" value="ECO:0007669"/>
    <property type="project" value="TreeGrafter"/>
</dbReference>
<dbReference type="InterPro" id="IPR027417">
    <property type="entry name" value="P-loop_NTPase"/>
</dbReference>
<protein>
    <submittedName>
        <fullName evidence="9">Uncharacterized protein</fullName>
    </submittedName>
</protein>
<dbReference type="Pfam" id="PF00271">
    <property type="entry name" value="Helicase_C"/>
    <property type="match status" value="1"/>
</dbReference>
<dbReference type="SUPFAM" id="SSF52540">
    <property type="entry name" value="P-loop containing nucleoside triphosphate hydrolases"/>
    <property type="match status" value="2"/>
</dbReference>
<dbReference type="InterPro" id="IPR014001">
    <property type="entry name" value="Helicase_ATP-bd"/>
</dbReference>
<feature type="region of interest" description="Disordered" evidence="6">
    <location>
        <begin position="1698"/>
        <end position="1723"/>
    </location>
</feature>
<evidence type="ECO:0000256" key="4">
    <source>
        <dbReference type="ARBA" id="ARBA00022840"/>
    </source>
</evidence>
<dbReference type="InterPro" id="IPR001650">
    <property type="entry name" value="Helicase_C-like"/>
</dbReference>
<feature type="compositionally biased region" description="Low complexity" evidence="6">
    <location>
        <begin position="27"/>
        <end position="36"/>
    </location>
</feature>
<dbReference type="GO" id="GO:0005524">
    <property type="term" value="F:ATP binding"/>
    <property type="evidence" value="ECO:0007669"/>
    <property type="project" value="UniProtKB-KW"/>
</dbReference>
<dbReference type="SMART" id="SM00490">
    <property type="entry name" value="HELICc"/>
    <property type="match status" value="1"/>
</dbReference>
<evidence type="ECO:0000259" key="8">
    <source>
        <dbReference type="PROSITE" id="PS51194"/>
    </source>
</evidence>
<dbReference type="InterPro" id="IPR016197">
    <property type="entry name" value="Chromo-like_dom_sf"/>
</dbReference>
<dbReference type="CDD" id="cd18793">
    <property type="entry name" value="SF2_C_SNF"/>
    <property type="match status" value="1"/>
</dbReference>
<dbReference type="CDD" id="cd17919">
    <property type="entry name" value="DEXHc_Snf"/>
    <property type="match status" value="1"/>
</dbReference>
<organism evidence="9 10">
    <name type="scientific">Austropuccinia psidii MF-1</name>
    <dbReference type="NCBI Taxonomy" id="1389203"/>
    <lineage>
        <taxon>Eukaryota</taxon>
        <taxon>Fungi</taxon>
        <taxon>Dikarya</taxon>
        <taxon>Basidiomycota</taxon>
        <taxon>Pucciniomycotina</taxon>
        <taxon>Pucciniomycetes</taxon>
        <taxon>Pucciniales</taxon>
        <taxon>Sphaerophragmiaceae</taxon>
        <taxon>Austropuccinia</taxon>
    </lineage>
</organism>
<dbReference type="GO" id="GO:0000785">
    <property type="term" value="C:chromatin"/>
    <property type="evidence" value="ECO:0007669"/>
    <property type="project" value="TreeGrafter"/>
</dbReference>
<feature type="compositionally biased region" description="Low complexity" evidence="6">
    <location>
        <begin position="113"/>
        <end position="132"/>
    </location>
</feature>
<dbReference type="Gene3D" id="3.40.50.10810">
    <property type="entry name" value="Tandem AAA-ATPase domain"/>
    <property type="match status" value="1"/>
</dbReference>
<keyword evidence="2" id="KW-0547">Nucleotide-binding</keyword>
<dbReference type="InterPro" id="IPR038718">
    <property type="entry name" value="SNF2-like_sf"/>
</dbReference>
<comment type="subcellular location">
    <subcellularLocation>
        <location evidence="1">Nucleus</location>
    </subcellularLocation>
</comment>
<dbReference type="GO" id="GO:0003682">
    <property type="term" value="F:chromatin binding"/>
    <property type="evidence" value="ECO:0007669"/>
    <property type="project" value="TreeGrafter"/>
</dbReference>
<comment type="caution">
    <text evidence="9">The sequence shown here is derived from an EMBL/GenBank/DDBJ whole genome shotgun (WGS) entry which is preliminary data.</text>
</comment>
<gene>
    <name evidence="9" type="ORF">O181_026221</name>
</gene>
<feature type="compositionally biased region" description="Acidic residues" evidence="6">
    <location>
        <begin position="181"/>
        <end position="194"/>
    </location>
</feature>
<feature type="compositionally biased region" description="Acidic residues" evidence="6">
    <location>
        <begin position="597"/>
        <end position="611"/>
    </location>
</feature>
<dbReference type="PROSITE" id="PS51192">
    <property type="entry name" value="HELICASE_ATP_BIND_1"/>
    <property type="match status" value="1"/>
</dbReference>
<feature type="region of interest" description="Disordered" evidence="6">
    <location>
        <begin position="1333"/>
        <end position="1401"/>
    </location>
</feature>
<dbReference type="GO" id="GO:0005634">
    <property type="term" value="C:nucleus"/>
    <property type="evidence" value="ECO:0007669"/>
    <property type="project" value="UniProtKB-SubCell"/>
</dbReference>
<keyword evidence="3" id="KW-0378">Hydrolase</keyword>
<feature type="compositionally biased region" description="Polar residues" evidence="6">
    <location>
        <begin position="1356"/>
        <end position="1369"/>
    </location>
</feature>
<dbReference type="OrthoDB" id="5857104at2759"/>
<dbReference type="Proteomes" id="UP000765509">
    <property type="component" value="Unassembled WGS sequence"/>
</dbReference>
<dbReference type="InterPro" id="IPR000330">
    <property type="entry name" value="SNF2_N"/>
</dbReference>
<name>A0A9Q3H0A6_9BASI</name>
<evidence type="ECO:0000313" key="9">
    <source>
        <dbReference type="EMBL" id="MBW0486506.1"/>
    </source>
</evidence>
<keyword evidence="10" id="KW-1185">Reference proteome</keyword>
<dbReference type="InterPro" id="IPR049730">
    <property type="entry name" value="SNF2/RAD54-like_C"/>
</dbReference>
<dbReference type="GO" id="GO:0140658">
    <property type="term" value="F:ATP-dependent chromatin remodeler activity"/>
    <property type="evidence" value="ECO:0007669"/>
    <property type="project" value="TreeGrafter"/>
</dbReference>
<evidence type="ECO:0000259" key="7">
    <source>
        <dbReference type="PROSITE" id="PS51192"/>
    </source>
</evidence>
<feature type="region of interest" description="Disordered" evidence="6">
    <location>
        <begin position="596"/>
        <end position="618"/>
    </location>
</feature>